<evidence type="ECO:0000313" key="2">
    <source>
        <dbReference type="EMBL" id="MBX0293719.1"/>
    </source>
</evidence>
<keyword evidence="3" id="KW-1185">Reference proteome</keyword>
<keyword evidence="1" id="KW-0472">Membrane</keyword>
<reference evidence="2 3" key="1">
    <citation type="submission" date="2021-06" db="EMBL/GenBank/DDBJ databases">
        <title>Halomicroarcula sp. a new haloarchaeum isolated from saline soil.</title>
        <authorList>
            <person name="Duran-Viseras A."/>
            <person name="Sanchez-Porro C."/>
            <person name="Ventosa A."/>
        </authorList>
    </citation>
    <scope>NUCLEOTIDE SEQUENCE [LARGE SCALE GENOMIC DNA]</scope>
    <source>
        <strain evidence="2 3">F27</strain>
    </source>
</reference>
<evidence type="ECO:0008006" key="4">
    <source>
        <dbReference type="Google" id="ProtNLM"/>
    </source>
</evidence>
<keyword evidence="1" id="KW-1133">Transmembrane helix</keyword>
<evidence type="ECO:0000256" key="1">
    <source>
        <dbReference type="SAM" id="Phobius"/>
    </source>
</evidence>
<dbReference type="EMBL" id="RKLT01000001">
    <property type="protein sequence ID" value="MBX0293719.1"/>
    <property type="molecule type" value="Genomic_DNA"/>
</dbReference>
<proteinExistence type="predicted"/>
<keyword evidence="1" id="KW-0812">Transmembrane</keyword>
<accession>A0AAW4P7C9</accession>
<gene>
    <name evidence="2" type="ORF">EGH23_02335</name>
</gene>
<sequence>MTNIIDKAAMALSGGLMLLGIVGLGIAEILAGAPYGAAPVTNEAGEIVATPMVDPTLRTGLVIAGLVVLGLYAAYRVATPADGTDVAKGHETMAD</sequence>
<feature type="transmembrane region" description="Helical" evidence="1">
    <location>
        <begin position="57"/>
        <end position="75"/>
    </location>
</feature>
<dbReference type="AlphaFoldDB" id="A0AAW4P7C9"/>
<evidence type="ECO:0000313" key="3">
    <source>
        <dbReference type="Proteomes" id="UP001430455"/>
    </source>
</evidence>
<feature type="transmembrane region" description="Helical" evidence="1">
    <location>
        <begin position="12"/>
        <end position="37"/>
    </location>
</feature>
<dbReference type="RefSeq" id="WP_220578422.1">
    <property type="nucleotide sequence ID" value="NZ_RKLT01000001.1"/>
</dbReference>
<protein>
    <recommendedName>
        <fullName evidence="4">Cox cluster protein</fullName>
    </recommendedName>
</protein>
<comment type="caution">
    <text evidence="2">The sequence shown here is derived from an EMBL/GenBank/DDBJ whole genome shotgun (WGS) entry which is preliminary data.</text>
</comment>
<dbReference type="Proteomes" id="UP001430455">
    <property type="component" value="Unassembled WGS sequence"/>
</dbReference>
<name>A0AAW4P7C9_9EURY</name>
<organism evidence="2 3">
    <name type="scientific">Haloarcula nitratireducens</name>
    <dbReference type="NCBI Taxonomy" id="2487749"/>
    <lineage>
        <taxon>Archaea</taxon>
        <taxon>Methanobacteriati</taxon>
        <taxon>Methanobacteriota</taxon>
        <taxon>Stenosarchaea group</taxon>
        <taxon>Halobacteria</taxon>
        <taxon>Halobacteriales</taxon>
        <taxon>Haloarculaceae</taxon>
        <taxon>Haloarcula</taxon>
    </lineage>
</organism>